<comment type="caution">
    <text evidence="2">The sequence shown here is derived from an EMBL/GenBank/DDBJ whole genome shotgun (WGS) entry which is preliminary data.</text>
</comment>
<dbReference type="InterPro" id="IPR038765">
    <property type="entry name" value="Papain-like_cys_pep_sf"/>
</dbReference>
<evidence type="ECO:0000259" key="1">
    <source>
        <dbReference type="PROSITE" id="PS50235"/>
    </source>
</evidence>
<dbReference type="EMBL" id="JARBDR010000657">
    <property type="protein sequence ID" value="KAJ8308149.1"/>
    <property type="molecule type" value="Genomic_DNA"/>
</dbReference>
<keyword evidence="3" id="KW-1185">Reference proteome</keyword>
<dbReference type="InterPro" id="IPR001394">
    <property type="entry name" value="Peptidase_C19_UCH"/>
</dbReference>
<dbReference type="PROSITE" id="PS50235">
    <property type="entry name" value="USP_3"/>
    <property type="match status" value="1"/>
</dbReference>
<dbReference type="InterPro" id="IPR050164">
    <property type="entry name" value="Peptidase_C19"/>
</dbReference>
<name>A0ABQ9ESH6_TEGGR</name>
<dbReference type="SUPFAM" id="SSF54001">
    <property type="entry name" value="Cysteine proteinases"/>
    <property type="match status" value="1"/>
</dbReference>
<sequence length="499" mass="57106">MRKECMFKMRSGGGDSRSFSTDSEIDIQDSSEKLWTQKFITKGGLKHLLNIFKGESLQAKGEEAWSQWNQECLAYLLRLISQFSIEQSDAEAGHDDVFESYECPRKKMKRTKGNSEKIVIPRLNQSTLAMLNIESVLKILMQILYDAAVPCDTNPVHAGTWGRAEVVHYSLSFLVSWTYSCEDVRQALCSSSKLVSWLKRLTLEAPEVDSLKEKEPQGPGCRDYFWLTCRFVESISKEDAKSENSAVNIDTLAKDVSEQILQRPYYETRQGFEEDDGLIGLLNLCTSTLKHNPQFKTQPDGGQKILVEVFQCLFALPSPVKRYLPKCKSQTARSSAYDLLVELVKGSVENFNILHKKMLEQHTKDSHAPYPWDYWPHEDGRSKCGYVGLTNLGATCYMATCMQHLYMIPQARQSVLQSKCTSSGKHKGTLSELQRMFAYLQESERKAYNPRSFCKVYTMDKKPLNTGEQKDMTEFFTDLISKLEEMAPEMHHRILEKKL</sequence>
<dbReference type="PANTHER" id="PTHR24006:SF827">
    <property type="entry name" value="UBIQUITIN CARBOXYL-TERMINAL HYDROLASE 34"/>
    <property type="match status" value="1"/>
</dbReference>
<feature type="domain" description="USP" evidence="1">
    <location>
        <begin position="387"/>
        <end position="499"/>
    </location>
</feature>
<evidence type="ECO:0000313" key="2">
    <source>
        <dbReference type="EMBL" id="KAJ8308149.1"/>
    </source>
</evidence>
<dbReference type="PANTHER" id="PTHR24006">
    <property type="entry name" value="UBIQUITIN CARBOXYL-TERMINAL HYDROLASE"/>
    <property type="match status" value="1"/>
</dbReference>
<evidence type="ECO:0000313" key="3">
    <source>
        <dbReference type="Proteomes" id="UP001217089"/>
    </source>
</evidence>
<proteinExistence type="predicted"/>
<organism evidence="2 3">
    <name type="scientific">Tegillarca granosa</name>
    <name type="common">Malaysian cockle</name>
    <name type="synonym">Anadara granosa</name>
    <dbReference type="NCBI Taxonomy" id="220873"/>
    <lineage>
        <taxon>Eukaryota</taxon>
        <taxon>Metazoa</taxon>
        <taxon>Spiralia</taxon>
        <taxon>Lophotrochozoa</taxon>
        <taxon>Mollusca</taxon>
        <taxon>Bivalvia</taxon>
        <taxon>Autobranchia</taxon>
        <taxon>Pteriomorphia</taxon>
        <taxon>Arcoida</taxon>
        <taxon>Arcoidea</taxon>
        <taxon>Arcidae</taxon>
        <taxon>Tegillarca</taxon>
    </lineage>
</organism>
<reference evidence="2 3" key="1">
    <citation type="submission" date="2022-12" db="EMBL/GenBank/DDBJ databases">
        <title>Chromosome-level genome of Tegillarca granosa.</title>
        <authorList>
            <person name="Kim J."/>
        </authorList>
    </citation>
    <scope>NUCLEOTIDE SEQUENCE [LARGE SCALE GENOMIC DNA]</scope>
    <source>
        <strain evidence="2">Teg-2019</strain>
        <tissue evidence="2">Adductor muscle</tissue>
    </source>
</reference>
<gene>
    <name evidence="2" type="ORF">KUTeg_013023</name>
</gene>
<dbReference type="Gene3D" id="3.90.70.10">
    <property type="entry name" value="Cysteine proteinases"/>
    <property type="match status" value="1"/>
</dbReference>
<dbReference type="Pfam" id="PF00443">
    <property type="entry name" value="UCH"/>
    <property type="match status" value="1"/>
</dbReference>
<protein>
    <recommendedName>
        <fullName evidence="1">USP domain-containing protein</fullName>
    </recommendedName>
</protein>
<accession>A0ABQ9ESH6</accession>
<dbReference type="InterPro" id="IPR028889">
    <property type="entry name" value="USP"/>
</dbReference>
<dbReference type="Proteomes" id="UP001217089">
    <property type="component" value="Unassembled WGS sequence"/>
</dbReference>